<protein>
    <submittedName>
        <fullName evidence="2">Uncharacterized protein</fullName>
    </submittedName>
</protein>
<keyword evidence="1" id="KW-1133">Transmembrane helix</keyword>
<dbReference type="RefSeq" id="WP_184742362.1">
    <property type="nucleotide sequence ID" value="NZ_JACHGJ010000001.1"/>
</dbReference>
<feature type="transmembrane region" description="Helical" evidence="1">
    <location>
        <begin position="79"/>
        <end position="100"/>
    </location>
</feature>
<evidence type="ECO:0000256" key="1">
    <source>
        <dbReference type="SAM" id="Phobius"/>
    </source>
</evidence>
<name>A0A841R600_9SPIO</name>
<keyword evidence="3" id="KW-1185">Reference proteome</keyword>
<proteinExistence type="predicted"/>
<feature type="transmembrane region" description="Helical" evidence="1">
    <location>
        <begin position="48"/>
        <end position="67"/>
    </location>
</feature>
<reference evidence="2 3" key="1">
    <citation type="submission" date="2020-08" db="EMBL/GenBank/DDBJ databases">
        <title>Genomic Encyclopedia of Type Strains, Phase IV (KMG-IV): sequencing the most valuable type-strain genomes for metagenomic binning, comparative biology and taxonomic classification.</title>
        <authorList>
            <person name="Goeker M."/>
        </authorList>
    </citation>
    <scope>NUCLEOTIDE SEQUENCE [LARGE SCALE GENOMIC DNA]</scope>
    <source>
        <strain evidence="2 3">DSM 2461</strain>
    </source>
</reference>
<dbReference type="Proteomes" id="UP000587760">
    <property type="component" value="Unassembled WGS sequence"/>
</dbReference>
<organism evidence="2 3">
    <name type="scientific">Spirochaeta isovalerica</name>
    <dbReference type="NCBI Taxonomy" id="150"/>
    <lineage>
        <taxon>Bacteria</taxon>
        <taxon>Pseudomonadati</taxon>
        <taxon>Spirochaetota</taxon>
        <taxon>Spirochaetia</taxon>
        <taxon>Spirochaetales</taxon>
        <taxon>Spirochaetaceae</taxon>
        <taxon>Spirochaeta</taxon>
    </lineage>
</organism>
<dbReference type="AlphaFoldDB" id="A0A841R600"/>
<keyword evidence="1" id="KW-0472">Membrane</keyword>
<accession>A0A841R600</accession>
<keyword evidence="1" id="KW-0812">Transmembrane</keyword>
<feature type="transmembrane region" description="Helical" evidence="1">
    <location>
        <begin position="12"/>
        <end position="36"/>
    </location>
</feature>
<sequence>MSNSIKQKKPTALTVTIIVTGLMTIFFLIISVGGFFNWIKTDEHSLTWIRDILLTFTGGILGVVCFVSHFKKKPWGRFLNIIFFSILFLFRVFDVVKTFLLNPKIDTLTKSINLNLLFLVFSLILILNLLLNKKIIAYYGSLKTQVNNDEI</sequence>
<dbReference type="EMBL" id="JACHGJ010000001">
    <property type="protein sequence ID" value="MBB6478480.1"/>
    <property type="molecule type" value="Genomic_DNA"/>
</dbReference>
<feature type="transmembrane region" description="Helical" evidence="1">
    <location>
        <begin position="112"/>
        <end position="131"/>
    </location>
</feature>
<comment type="caution">
    <text evidence="2">The sequence shown here is derived from an EMBL/GenBank/DDBJ whole genome shotgun (WGS) entry which is preliminary data.</text>
</comment>
<gene>
    <name evidence="2" type="ORF">HNR50_000113</name>
</gene>
<evidence type="ECO:0000313" key="2">
    <source>
        <dbReference type="EMBL" id="MBB6478480.1"/>
    </source>
</evidence>
<evidence type="ECO:0000313" key="3">
    <source>
        <dbReference type="Proteomes" id="UP000587760"/>
    </source>
</evidence>